<dbReference type="PANTHER" id="PTHR11895:SF7">
    <property type="entry name" value="GLUTAMYL-TRNA(GLN) AMIDOTRANSFERASE SUBUNIT A, MITOCHONDRIAL"/>
    <property type="match status" value="1"/>
</dbReference>
<evidence type="ECO:0000256" key="2">
    <source>
        <dbReference type="SAM" id="MobiDB-lite"/>
    </source>
</evidence>
<name>A0ABU8T3Y4_9PSEU</name>
<accession>A0ABU8T3Y4</accession>
<dbReference type="InterPro" id="IPR000120">
    <property type="entry name" value="Amidase"/>
</dbReference>
<proteinExistence type="inferred from homology"/>
<protein>
    <submittedName>
        <fullName evidence="4">Amidase family protein</fullName>
    </submittedName>
</protein>
<reference evidence="4 5" key="1">
    <citation type="submission" date="2024-03" db="EMBL/GenBank/DDBJ databases">
        <title>Draft genome sequence of Pseudonocardia sp. DW16-2.</title>
        <authorList>
            <person name="Duangmal K."/>
        </authorList>
    </citation>
    <scope>NUCLEOTIDE SEQUENCE [LARGE SCALE GENOMIC DNA]</scope>
    <source>
        <strain evidence="4 5">DW16-2</strain>
    </source>
</reference>
<dbReference type="RefSeq" id="WP_340287141.1">
    <property type="nucleotide sequence ID" value="NZ_JBBJUP010000004.1"/>
</dbReference>
<dbReference type="InterPro" id="IPR023631">
    <property type="entry name" value="Amidase_dom"/>
</dbReference>
<keyword evidence="5" id="KW-1185">Reference proteome</keyword>
<evidence type="ECO:0000313" key="5">
    <source>
        <dbReference type="Proteomes" id="UP001364211"/>
    </source>
</evidence>
<feature type="region of interest" description="Disordered" evidence="2">
    <location>
        <begin position="212"/>
        <end position="232"/>
    </location>
</feature>
<feature type="region of interest" description="Disordered" evidence="2">
    <location>
        <begin position="1"/>
        <end position="22"/>
    </location>
</feature>
<evidence type="ECO:0000256" key="1">
    <source>
        <dbReference type="ARBA" id="ARBA00009199"/>
    </source>
</evidence>
<dbReference type="Pfam" id="PF01425">
    <property type="entry name" value="Amidase"/>
    <property type="match status" value="1"/>
</dbReference>
<evidence type="ECO:0000259" key="3">
    <source>
        <dbReference type="Pfam" id="PF01425"/>
    </source>
</evidence>
<comment type="similarity">
    <text evidence="1">Belongs to the amidase family.</text>
</comment>
<evidence type="ECO:0000313" key="4">
    <source>
        <dbReference type="EMBL" id="MEJ8278649.1"/>
    </source>
</evidence>
<dbReference type="SUPFAM" id="SSF75304">
    <property type="entry name" value="Amidase signature (AS) enzymes"/>
    <property type="match status" value="1"/>
</dbReference>
<sequence length="419" mass="41732">MSTLHLDEPSPAPGDGPSGVPDLAAAVREGVRSAASVAEELLAALAAADPAGSRAVVDPEPLRLAAAALDRRTDRFALPLAGVPLVVEDGISVAGRGDDVVRRLRAAGALVAGRARTAEHGVGSDGTPGGRATAALVASGAVPLGLGLDGDGALRAAAAAHGLAALKPGRRVLPVPAGAERRWSGLAEPTLVARHAHDLAAVLDALSASAAPGPPAPSSVLRPAGPDAAPRPPVPVGSLAASLRTGRTRLAGPDAAGAVHAAIRLLQESGAGLVAADPPYRAVLGVHAARRRQAGLARTVEDLGIDPGGLPRGARTLVRRGRRVRRLGGLRPATPASWRQRMVAWLDDAGAEAGLLPAPAGPAGAGTTGLAAWNLAGLPSLVAPVHRPGEHGCVQLVGRPGSERRLLATAVLLAGDRPG</sequence>
<dbReference type="EMBL" id="JBBJUP010000004">
    <property type="protein sequence ID" value="MEJ8278649.1"/>
    <property type="molecule type" value="Genomic_DNA"/>
</dbReference>
<organism evidence="4 5">
    <name type="scientific">Pseudonocardia spirodelae</name>
    <dbReference type="NCBI Taxonomy" id="3133431"/>
    <lineage>
        <taxon>Bacteria</taxon>
        <taxon>Bacillati</taxon>
        <taxon>Actinomycetota</taxon>
        <taxon>Actinomycetes</taxon>
        <taxon>Pseudonocardiales</taxon>
        <taxon>Pseudonocardiaceae</taxon>
        <taxon>Pseudonocardia</taxon>
    </lineage>
</organism>
<dbReference type="PANTHER" id="PTHR11895">
    <property type="entry name" value="TRANSAMIDASE"/>
    <property type="match status" value="1"/>
</dbReference>
<gene>
    <name evidence="4" type="ORF">WJX68_06875</name>
</gene>
<dbReference type="Gene3D" id="3.90.1300.10">
    <property type="entry name" value="Amidase signature (AS) domain"/>
    <property type="match status" value="1"/>
</dbReference>
<feature type="domain" description="Amidase" evidence="3">
    <location>
        <begin position="133"/>
        <end position="280"/>
    </location>
</feature>
<feature type="compositionally biased region" description="Low complexity" evidence="2">
    <location>
        <begin position="218"/>
        <end position="228"/>
    </location>
</feature>
<dbReference type="InterPro" id="IPR036928">
    <property type="entry name" value="AS_sf"/>
</dbReference>
<dbReference type="Proteomes" id="UP001364211">
    <property type="component" value="Unassembled WGS sequence"/>
</dbReference>
<comment type="caution">
    <text evidence="4">The sequence shown here is derived from an EMBL/GenBank/DDBJ whole genome shotgun (WGS) entry which is preliminary data.</text>
</comment>